<dbReference type="GO" id="GO:0003676">
    <property type="term" value="F:nucleic acid binding"/>
    <property type="evidence" value="ECO:0007669"/>
    <property type="project" value="InterPro"/>
</dbReference>
<dbReference type="OrthoDB" id="506280at2"/>
<dbReference type="PATRIC" id="fig|251229.3.peg.2335"/>
<dbReference type="AlphaFoldDB" id="K9TYM6"/>
<dbReference type="HOGENOM" id="CLU_057493_1_0_3"/>
<dbReference type="eggNOG" id="COG1508">
    <property type="taxonomic scope" value="Bacteria"/>
</dbReference>
<dbReference type="Gene3D" id="3.40.1350.10">
    <property type="match status" value="1"/>
</dbReference>
<gene>
    <name evidence="1" type="ORF">Chro_1973</name>
</gene>
<dbReference type="EMBL" id="CP003597">
    <property type="protein sequence ID" value="AFY87483.1"/>
    <property type="molecule type" value="Genomic_DNA"/>
</dbReference>
<proteinExistence type="predicted"/>
<keyword evidence="2" id="KW-1185">Reference proteome</keyword>
<dbReference type="InterPro" id="IPR011856">
    <property type="entry name" value="tRNA_endonuc-like_dom_sf"/>
</dbReference>
<evidence type="ECO:0000313" key="1">
    <source>
        <dbReference type="EMBL" id="AFY87483.1"/>
    </source>
</evidence>
<evidence type="ECO:0000313" key="2">
    <source>
        <dbReference type="Proteomes" id="UP000010384"/>
    </source>
</evidence>
<dbReference type="RefSeq" id="WP_015154031.1">
    <property type="nucleotide sequence ID" value="NC_019695.1"/>
</dbReference>
<dbReference type="InParanoid" id="K9TYM6"/>
<name>K9TYM6_CHRTP</name>
<protein>
    <submittedName>
        <fullName evidence="1">Uncharacterized protein</fullName>
    </submittedName>
</protein>
<reference evidence="1 2" key="1">
    <citation type="submission" date="2012-06" db="EMBL/GenBank/DDBJ databases">
        <title>Finished chromosome of genome of Chroococcidiopsis thermalis PCC 7203.</title>
        <authorList>
            <consortium name="US DOE Joint Genome Institute"/>
            <person name="Gugger M."/>
            <person name="Coursin T."/>
            <person name="Rippka R."/>
            <person name="Tandeau De Marsac N."/>
            <person name="Huntemann M."/>
            <person name="Wei C.-L."/>
            <person name="Han J."/>
            <person name="Detter J.C."/>
            <person name="Han C."/>
            <person name="Tapia R."/>
            <person name="Davenport K."/>
            <person name="Daligault H."/>
            <person name="Erkkila T."/>
            <person name="Gu W."/>
            <person name="Munk A.C.C."/>
            <person name="Teshima H."/>
            <person name="Xu Y."/>
            <person name="Chain P."/>
            <person name="Chen A."/>
            <person name="Krypides N."/>
            <person name="Mavromatis K."/>
            <person name="Markowitz V."/>
            <person name="Szeto E."/>
            <person name="Ivanova N."/>
            <person name="Mikhailova N."/>
            <person name="Ovchinnikova G."/>
            <person name="Pagani I."/>
            <person name="Pati A."/>
            <person name="Goodwin L."/>
            <person name="Peters L."/>
            <person name="Pitluck S."/>
            <person name="Woyke T."/>
            <person name="Kerfeld C."/>
        </authorList>
    </citation>
    <scope>NUCLEOTIDE SEQUENCE [LARGE SCALE GENOMIC DNA]</scope>
    <source>
        <strain evidence="1 2">PCC 7203</strain>
    </source>
</reference>
<sequence>MTGGIYLIQDDERLVEMTEQAYNSEALLQKLLVDYPSLLAGDRIDSTTPRRWLLIKPEMEVPSEEDGYGRWFVDHLFLDQDGIPTIVEVKRSCDTRIRREVVGQMLDYASHAVVYWSIEKIITQFEANCQIRGLEPNTLLSHFLVPDRPTLFDLIEDDIQISNFWQSVKDNLQTGKIRLVFVADKIPSELQQIIEFLNRQMNPAEVIGVEIKKFEGQNLKVLIPRVINQTTAARDKKLYRALREDIQWNASLFFEKLEAKQNTDEVWVARKLYDWIENHQHLQIRWSQGKLGGFYLTQQSNVKEVKLMAVWAITSINNPTATVQICFPELNQIISKQDNTKCLELIQRLNEIPGIAIPINAVNNKYPSFPISQLKDEKALHLFLEIINWITKEIEAM</sequence>
<accession>K9TYM6</accession>
<dbReference type="STRING" id="251229.Chro_1973"/>
<dbReference type="Proteomes" id="UP000010384">
    <property type="component" value="Chromosome"/>
</dbReference>
<dbReference type="KEGG" id="cthe:Chro_1973"/>
<organism evidence="1 2">
    <name type="scientific">Chroococcidiopsis thermalis (strain PCC 7203)</name>
    <dbReference type="NCBI Taxonomy" id="251229"/>
    <lineage>
        <taxon>Bacteria</taxon>
        <taxon>Bacillati</taxon>
        <taxon>Cyanobacteriota</taxon>
        <taxon>Cyanophyceae</taxon>
        <taxon>Chroococcidiopsidales</taxon>
        <taxon>Chroococcidiopsidaceae</taxon>
        <taxon>Chroococcidiopsis</taxon>
    </lineage>
</organism>